<accession>A0A2P1PYG5</accession>
<dbReference type="AlphaFoldDB" id="A0A2P1PYG5"/>
<dbReference type="EMBL" id="CP027860">
    <property type="protein sequence ID" value="AVP99881.1"/>
    <property type="molecule type" value="Genomic_DNA"/>
</dbReference>
<keyword evidence="1" id="KW-0328">Glycosyltransferase</keyword>
<dbReference type="CDD" id="cd11301">
    <property type="entry name" value="Fut1_Fut2_like"/>
    <property type="match status" value="1"/>
</dbReference>
<dbReference type="PANTHER" id="PTHR11927">
    <property type="entry name" value="GALACTOSIDE 2-L-FUCOSYLTRANSFERASE"/>
    <property type="match status" value="1"/>
</dbReference>
<keyword evidence="4" id="KW-1185">Reference proteome</keyword>
<reference evidence="3 4" key="1">
    <citation type="submission" date="2018-03" db="EMBL/GenBank/DDBJ databases">
        <title>Ahniella affigens gen. nov., sp. nov., a gammaproteobacterium isolated from sandy soil near a stream.</title>
        <authorList>
            <person name="Ko Y."/>
            <person name="Kim J.-H."/>
        </authorList>
    </citation>
    <scope>NUCLEOTIDE SEQUENCE [LARGE SCALE GENOMIC DNA]</scope>
    <source>
        <strain evidence="3 4">D13</strain>
    </source>
</reference>
<sequence>MIIVQATSGTGNQLFQYAAARALSLTNGETLCVDALAFLARPHANVNVEARDFILGDLNLPIRVIGREAAFWHGWRGAMRLRNAWLGLGLQVYRCESLWQPNFDRLGRSLLQGYFQDQRYFAAHANTVLREVDQALSTLATQTHSQASDADAALHVRRSDYLHHAGTDTGWFEHYYERALKTLRDAGAKRIAIYSDDPNWCQQAFTGYEAIEVMPVDPRHGGLLDLWRLSQHARIALCNSTFSWWAARVATERGAQIIAPSRWAQWCADPEAALMQPSWQRL</sequence>
<dbReference type="Pfam" id="PF01531">
    <property type="entry name" value="Glyco_transf_11"/>
    <property type="match status" value="1"/>
</dbReference>
<dbReference type="Proteomes" id="UP000241074">
    <property type="component" value="Chromosome"/>
</dbReference>
<dbReference type="GO" id="GO:0005975">
    <property type="term" value="P:carbohydrate metabolic process"/>
    <property type="evidence" value="ECO:0007669"/>
    <property type="project" value="InterPro"/>
</dbReference>
<proteinExistence type="predicted"/>
<evidence type="ECO:0000313" key="4">
    <source>
        <dbReference type="Proteomes" id="UP000241074"/>
    </source>
</evidence>
<name>A0A2P1PYG5_9GAMM</name>
<evidence type="ECO:0000256" key="1">
    <source>
        <dbReference type="ARBA" id="ARBA00022676"/>
    </source>
</evidence>
<dbReference type="GO" id="GO:0008107">
    <property type="term" value="F:galactoside 2-alpha-L-fucosyltransferase activity"/>
    <property type="evidence" value="ECO:0007669"/>
    <property type="project" value="InterPro"/>
</dbReference>
<evidence type="ECO:0000313" key="3">
    <source>
        <dbReference type="EMBL" id="AVP99881.1"/>
    </source>
</evidence>
<protein>
    <recommendedName>
        <fullName evidence="5">Alpha-1,2-fucosyltransferase</fullName>
    </recommendedName>
</protein>
<dbReference type="GO" id="GO:0016020">
    <property type="term" value="C:membrane"/>
    <property type="evidence" value="ECO:0007669"/>
    <property type="project" value="InterPro"/>
</dbReference>
<reference evidence="3 4" key="2">
    <citation type="submission" date="2018-03" db="EMBL/GenBank/DDBJ databases">
        <authorList>
            <person name="Keele B.F."/>
        </authorList>
    </citation>
    <scope>NUCLEOTIDE SEQUENCE [LARGE SCALE GENOMIC DNA]</scope>
    <source>
        <strain evidence="3 4">D13</strain>
    </source>
</reference>
<dbReference type="KEGG" id="xba:C7S18_23070"/>
<organism evidence="3 4">
    <name type="scientific">Ahniella affigens</name>
    <dbReference type="NCBI Taxonomy" id="2021234"/>
    <lineage>
        <taxon>Bacteria</taxon>
        <taxon>Pseudomonadati</taxon>
        <taxon>Pseudomonadota</taxon>
        <taxon>Gammaproteobacteria</taxon>
        <taxon>Lysobacterales</taxon>
        <taxon>Rhodanobacteraceae</taxon>
        <taxon>Ahniella</taxon>
    </lineage>
</organism>
<keyword evidence="2" id="KW-0808">Transferase</keyword>
<evidence type="ECO:0000256" key="2">
    <source>
        <dbReference type="ARBA" id="ARBA00022679"/>
    </source>
</evidence>
<evidence type="ECO:0008006" key="5">
    <source>
        <dbReference type="Google" id="ProtNLM"/>
    </source>
</evidence>
<gene>
    <name evidence="3" type="ORF">C7S18_23070</name>
</gene>
<dbReference type="PANTHER" id="PTHR11927:SF9">
    <property type="entry name" value="L-FUCOSYLTRANSFERASE"/>
    <property type="match status" value="1"/>
</dbReference>
<dbReference type="InterPro" id="IPR002516">
    <property type="entry name" value="Glyco_trans_11"/>
</dbReference>